<keyword evidence="5" id="KW-0511">Multifunctional enzyme</keyword>
<dbReference type="HOGENOM" id="CLU_000022_31_5_11"/>
<dbReference type="GO" id="GO:0006633">
    <property type="term" value="P:fatty acid biosynthetic process"/>
    <property type="evidence" value="ECO:0007669"/>
    <property type="project" value="TreeGrafter"/>
</dbReference>
<dbReference type="InterPro" id="IPR020843">
    <property type="entry name" value="ER"/>
</dbReference>
<dbReference type="SMART" id="SM00829">
    <property type="entry name" value="PKS_ER"/>
    <property type="match status" value="1"/>
</dbReference>
<dbReference type="InterPro" id="IPR014043">
    <property type="entry name" value="Acyl_transferase_dom"/>
</dbReference>
<feature type="region of interest" description="Disordered" evidence="8">
    <location>
        <begin position="2216"/>
        <end position="2261"/>
    </location>
</feature>
<dbReference type="CDD" id="cd00833">
    <property type="entry name" value="PKS"/>
    <property type="match status" value="1"/>
</dbReference>
<sequence>MVAIAVIGIGCKFPGGIENADSFWDFVLNKGDAVTEIPKDRWDADKFYDPDPDAPGRMYTRRASFLTHRFQLFDADFFGISRREAAILDPQQRLLLEVTWEALDDAGIAGKVAGTNVGVFMGGFTNDNAVSRGITNKIEKINNFAAFSASQTLLSNRVSYTLNLTGPSMTVDTACSSSLVATHLAVQAITSGECDVALAGGSSVIFQPETFITMCKGRFLAVDGRCKSFDAAADGYGRGEGIGVVVLKSLEQARRDGDRVYAVLRGSGVNQDGRTMALPVPNPTSQRQLAERVIREAEVDPALIGFVEAHGTGTGIGDPLELSALGNAYGLAEGRAEPLLIGSVKNNFGHTEAAAGVAGLIKAALTAQRRTIAPQAVFNAPHPDVSLDSLRIRIPTEAEKYPDLGGPALVAVNSFGYGGTNAHVILEEPPAPVENQSPKRDSVRVFPISARSGPSLKDTARDYAELLRADPTDENAQRLKTGIVGRRAQHFLRRGFIYRDAGDLLEQLSAYAQSDEPVPPRVLFGGITDPVFVFSGMGPQWWGMGRSLLERPGLFQDLALEVDKAVGLISGWSLISEILRPEETSRITRTRIAQPANFLIQATLVKYLEHFGIRPAAVVGHSVGEVTSAYASGALSLADAAKVSFHRARVQAKTEGTGGMLAVGLGQADAERRIERFEGAVSVAAINGRGAVTLAGDSDALSALHDELVAEEVFAKALRVDVPYHSHLMDPILDELAGALTGLVPRQAKIPLYSTVTGGRVDGKEFADPAYWQKNVRQPVLFADAVDKLISDRYWVFLEVGPHPVLTGNVRESFVHNNIFGAAISTLHRDRDAEEAVLQAVSDLYAVGSIDVPGEADLYRDGTVEHMDLPRYPWVREEIWEEDPATLSSRYGDSDRFALLGDRIGELPPTWGLTLAPANLPWLPDHVVAGTVVLPGTAYLDAALSAVRQRTGHTYAGLDSVAFTAALIVADQDVPITRLVLDRSTNRFTFNGRSSHTELWTEHARGRLVEANLGSMKIDIPEASEDDQVFESEAIYAQLEAAALAYGPAFQRIRSARVTGSTCVAQLASPDPDQSGPASPYSVHPTIADAALQCIAVVLTARPELLAVQMAHIPVAVERVRLYHEVPENPLAVVEVTSSHPLRANAYLVSPDGDVALAMVGVVLQPVGPAPDPFEKLSQNFYELKWELADPPQAEEQQPEQSQAEEQQAEQLEGQEAEQPQAESPQAEQPQAAPVDQVARAEQLIERRLAEHRQSQGAQPEEQKAVVAEVREANAVVEVGDVPASVAEGVRKTAGDEASVVRLATGASQDQSAELLEALSAVLSRDSFLRVVVAFGTTNTAEENLYQLLAVAKALTALNPDKAEPDAAASSEEAAPAEEQAVAPEMQLVMVTSKALVAPGDSDLDLAQAPLVGARRTLANEKESIQWFLVDLPGSATADEVAAEVGAAGTRVDLDEVAVRGGQRWTQRLRRSLSDLTAVWDQPVQSTDPDVAYEIQLPKSRLFKDLALRECDRVEPGSRQVEVSFQSMGLNFKDALKVIGILGERELEGTYFGTKLVMETCAVVTRVGPHVDELEVGDLVVVADRSTPLRRYVTFDLDSDTPWARLEEEKLDYVNRDPLTIGSGLPYIAAVHAFRTLARLQPGEKVLVHGAAGGTGMGAVQVALLMGAVVYATAGSEERRQAALDLGATAVFDSRSVSFVDDILRATNGEGVDVIYNSLPGEALTQNFEVAGEFCRIVEIGKADILFGGAIELRPFNKNLAFFSVDLDRLMLRRPQEFRALLRESAEMFAVSEEAESFFKLLPYTRFPVTEIVQAFEAVFKASHMGRIVIDLRDQLPMVLPRKPQPTPVRLDGSYLITGGFGAFGLATARSLVGKGARHLVLVGRSGATTDEARTQIEALRAAGAHVQEEQLDITDYEQAHRLIGRLEASEHPLRGVFHAAGVVNDQPFGEITLDALGEVLAPKIAGAMNLHKATLEHESQLDMFVLYSSISALVGIVPQVSYVSANSALDAFAEWRRSLGLPATSINWGAMSGGGMAETSDAVVSYLDYLGMKFIDMDAGVELMRECSRFDLPHVAIVSADWERLQATMPVAFQSSRLGHLPKDAASMSDEQAEFRAMLLQLQPEERGPAVTQVLVEQLAEVLEVEPETLDRRAPIVDLGIDSLMAVEFGARAAKRLNIQVGALQFTPDLTLERVGNRVSDLLIQTANVEDAAERDMSKRSLLKRHPLKQDAAQDDAVQDAAAQDDEAERRADEHDAVRM</sequence>
<evidence type="ECO:0000256" key="6">
    <source>
        <dbReference type="ARBA" id="ARBA00023315"/>
    </source>
</evidence>
<dbReference type="Pfam" id="PF00698">
    <property type="entry name" value="Acyl_transf_1"/>
    <property type="match status" value="1"/>
</dbReference>
<dbReference type="InterPro" id="IPR001227">
    <property type="entry name" value="Ac_transferase_dom_sf"/>
</dbReference>
<dbReference type="GO" id="GO:0004312">
    <property type="term" value="F:fatty acid synthase activity"/>
    <property type="evidence" value="ECO:0007669"/>
    <property type="project" value="TreeGrafter"/>
</dbReference>
<dbReference type="InterPro" id="IPR036291">
    <property type="entry name" value="NAD(P)-bd_dom_sf"/>
</dbReference>
<gene>
    <name evidence="12" type="ORF">HMPREF9336_01067</name>
</gene>
<dbReference type="InterPro" id="IPR032821">
    <property type="entry name" value="PKS_assoc"/>
</dbReference>
<dbReference type="InterPro" id="IPR020841">
    <property type="entry name" value="PKS_Beta-ketoAc_synthase_dom"/>
</dbReference>
<dbReference type="InterPro" id="IPR013968">
    <property type="entry name" value="PKS_KR"/>
</dbReference>
<dbReference type="Pfam" id="PF08659">
    <property type="entry name" value="KR"/>
    <property type="match status" value="1"/>
</dbReference>
<dbReference type="SUPFAM" id="SSF55048">
    <property type="entry name" value="Probable ACP-binding domain of malonyl-CoA ACP transacylase"/>
    <property type="match status" value="1"/>
</dbReference>
<dbReference type="SUPFAM" id="SSF53901">
    <property type="entry name" value="Thiolase-like"/>
    <property type="match status" value="1"/>
</dbReference>
<evidence type="ECO:0000256" key="8">
    <source>
        <dbReference type="SAM" id="MobiDB-lite"/>
    </source>
</evidence>
<keyword evidence="13" id="KW-1185">Reference proteome</keyword>
<dbReference type="FunFam" id="3.40.47.10:FF:000019">
    <property type="entry name" value="Polyketide synthase type I"/>
    <property type="match status" value="1"/>
</dbReference>
<dbReference type="Gene3D" id="3.10.129.110">
    <property type="entry name" value="Polyketide synthase dehydratase"/>
    <property type="match status" value="1"/>
</dbReference>
<dbReference type="Pfam" id="PF00107">
    <property type="entry name" value="ADH_zinc_N"/>
    <property type="match status" value="1"/>
</dbReference>
<dbReference type="eggNOG" id="COG3321">
    <property type="taxonomic scope" value="Bacteria"/>
</dbReference>
<dbReference type="Pfam" id="PF00550">
    <property type="entry name" value="PP-binding"/>
    <property type="match status" value="1"/>
</dbReference>
<dbReference type="Pfam" id="PF02801">
    <property type="entry name" value="Ketoacyl-synt_C"/>
    <property type="match status" value="1"/>
</dbReference>
<evidence type="ECO:0000256" key="2">
    <source>
        <dbReference type="ARBA" id="ARBA00022553"/>
    </source>
</evidence>
<dbReference type="SUPFAM" id="SSF52151">
    <property type="entry name" value="FabD/lysophospholipase-like"/>
    <property type="match status" value="1"/>
</dbReference>
<evidence type="ECO:0000256" key="3">
    <source>
        <dbReference type="ARBA" id="ARBA00022679"/>
    </source>
</evidence>
<evidence type="ECO:0000256" key="5">
    <source>
        <dbReference type="ARBA" id="ARBA00023268"/>
    </source>
</evidence>
<dbReference type="Gene3D" id="3.90.180.10">
    <property type="entry name" value="Medium-chain alcohol dehydrogenases, catalytic domain"/>
    <property type="match status" value="1"/>
</dbReference>
<evidence type="ECO:0000256" key="7">
    <source>
        <dbReference type="PROSITE-ProRule" id="PRU01363"/>
    </source>
</evidence>
<feature type="domain" description="Carrier" evidence="9">
    <location>
        <begin position="2130"/>
        <end position="2204"/>
    </location>
</feature>
<dbReference type="InterPro" id="IPR011032">
    <property type="entry name" value="GroES-like_sf"/>
</dbReference>
<dbReference type="Pfam" id="PF00109">
    <property type="entry name" value="ketoacyl-synt"/>
    <property type="match status" value="1"/>
</dbReference>
<dbReference type="OrthoDB" id="9778690at2"/>
<dbReference type="PANTHER" id="PTHR43775">
    <property type="entry name" value="FATTY ACID SYNTHASE"/>
    <property type="match status" value="1"/>
</dbReference>
<feature type="region of interest" description="N-terminal hotdog fold" evidence="7">
    <location>
        <begin position="884"/>
        <end position="1015"/>
    </location>
</feature>
<comment type="caution">
    <text evidence="12">The sequence shown here is derived from an EMBL/GenBank/DDBJ whole genome shotgun (WGS) entry which is preliminary data.</text>
</comment>
<protein>
    <submittedName>
        <fullName evidence="12">Uncharacterized protein</fullName>
    </submittedName>
</protein>
<dbReference type="SMART" id="SM00827">
    <property type="entry name" value="PKS_AT"/>
    <property type="match status" value="1"/>
</dbReference>
<dbReference type="SUPFAM" id="SSF51735">
    <property type="entry name" value="NAD(P)-binding Rossmann-fold domains"/>
    <property type="match status" value="3"/>
</dbReference>
<feature type="compositionally biased region" description="Acidic residues" evidence="8">
    <location>
        <begin position="2234"/>
        <end position="2248"/>
    </location>
</feature>
<dbReference type="SMART" id="SM00826">
    <property type="entry name" value="PKS_DH"/>
    <property type="match status" value="1"/>
</dbReference>
<dbReference type="InterPro" id="IPR020807">
    <property type="entry name" value="PKS_DH"/>
</dbReference>
<dbReference type="GO" id="GO:0031177">
    <property type="term" value="F:phosphopantetheine binding"/>
    <property type="evidence" value="ECO:0007669"/>
    <property type="project" value="InterPro"/>
</dbReference>
<feature type="domain" description="PKS/mFAS DH" evidence="11">
    <location>
        <begin position="884"/>
        <end position="1173"/>
    </location>
</feature>
<dbReference type="InterPro" id="IPR042104">
    <property type="entry name" value="PKS_dehydratase_sf"/>
</dbReference>
<feature type="active site" description="Proton acceptor; for dehydratase activity" evidence="7">
    <location>
        <position position="926"/>
    </location>
</feature>
<keyword evidence="2" id="KW-0597">Phosphoprotein</keyword>
<keyword evidence="1" id="KW-0596">Phosphopantetheine</keyword>
<dbReference type="PROSITE" id="PS52004">
    <property type="entry name" value="KS3_2"/>
    <property type="match status" value="1"/>
</dbReference>
<dbReference type="STRING" id="679197.HMPREF9336_01067"/>
<dbReference type="InterPro" id="IPR014030">
    <property type="entry name" value="Ketoacyl_synth_N"/>
</dbReference>
<dbReference type="CDD" id="cd05195">
    <property type="entry name" value="enoyl_red"/>
    <property type="match status" value="1"/>
</dbReference>
<dbReference type="Gene3D" id="3.30.70.3290">
    <property type="match status" value="1"/>
</dbReference>
<feature type="active site" description="Proton donor; for dehydratase activity" evidence="7">
    <location>
        <position position="1089"/>
    </location>
</feature>
<dbReference type="SUPFAM" id="SSF50129">
    <property type="entry name" value="GroES-like"/>
    <property type="match status" value="1"/>
</dbReference>
<dbReference type="InterPro" id="IPR014031">
    <property type="entry name" value="Ketoacyl_synth_C"/>
</dbReference>
<dbReference type="InterPro" id="IPR049900">
    <property type="entry name" value="PKS_mFAS_DH"/>
</dbReference>
<dbReference type="InterPro" id="IPR049552">
    <property type="entry name" value="PKS_DH_N"/>
</dbReference>
<feature type="compositionally biased region" description="Basic and acidic residues" evidence="8">
    <location>
        <begin position="2249"/>
        <end position="2261"/>
    </location>
</feature>
<dbReference type="PROSITE" id="PS50075">
    <property type="entry name" value="CARRIER"/>
    <property type="match status" value="1"/>
</dbReference>
<dbReference type="SMART" id="SM00823">
    <property type="entry name" value="PKS_PP"/>
    <property type="match status" value="1"/>
</dbReference>
<feature type="domain" description="Ketosynthase family 3 (KS3)" evidence="10">
    <location>
        <begin position="1"/>
        <end position="428"/>
    </location>
</feature>
<dbReference type="SUPFAM" id="SSF47336">
    <property type="entry name" value="ACP-like"/>
    <property type="match status" value="1"/>
</dbReference>
<dbReference type="Gene3D" id="3.40.47.10">
    <property type="match status" value="1"/>
</dbReference>
<dbReference type="InterPro" id="IPR020806">
    <property type="entry name" value="PKS_PP-bd"/>
</dbReference>
<dbReference type="InterPro" id="IPR049551">
    <property type="entry name" value="PKS_DH_C"/>
</dbReference>
<dbReference type="PANTHER" id="PTHR43775:SF37">
    <property type="entry name" value="SI:DKEY-61P9.11"/>
    <property type="match status" value="1"/>
</dbReference>
<evidence type="ECO:0000259" key="10">
    <source>
        <dbReference type="PROSITE" id="PS52004"/>
    </source>
</evidence>
<dbReference type="InterPro" id="IPR016039">
    <property type="entry name" value="Thiolase-like"/>
</dbReference>
<dbReference type="InterPro" id="IPR013149">
    <property type="entry name" value="ADH-like_C"/>
</dbReference>
<dbReference type="InterPro" id="IPR009081">
    <property type="entry name" value="PP-bd_ACP"/>
</dbReference>
<dbReference type="InterPro" id="IPR016035">
    <property type="entry name" value="Acyl_Trfase/lysoPLipase"/>
</dbReference>
<dbReference type="Proteomes" id="UP000004816">
    <property type="component" value="Unassembled WGS sequence"/>
</dbReference>
<dbReference type="Pfam" id="PF16197">
    <property type="entry name" value="KAsynt_C_assoc"/>
    <property type="match status" value="1"/>
</dbReference>
<accession>E5XNE1</accession>
<dbReference type="Gene3D" id="3.40.50.720">
    <property type="entry name" value="NAD(P)-binding Rossmann-like Domain"/>
    <property type="match status" value="3"/>
</dbReference>
<organism evidence="12 13">
    <name type="scientific">Segniliparus rugosus (strain ATCC BAA-974 / DSM 45345 / CCUG 50838 / CIP 108380 / JCM 13579 / CDC 945)</name>
    <dbReference type="NCBI Taxonomy" id="679197"/>
    <lineage>
        <taxon>Bacteria</taxon>
        <taxon>Bacillati</taxon>
        <taxon>Actinomycetota</taxon>
        <taxon>Actinomycetes</taxon>
        <taxon>Mycobacteriales</taxon>
        <taxon>Segniliparaceae</taxon>
        <taxon>Segniliparus</taxon>
    </lineage>
</organism>
<proteinExistence type="predicted"/>
<dbReference type="SMART" id="SM00825">
    <property type="entry name" value="PKS_KS"/>
    <property type="match status" value="1"/>
</dbReference>
<dbReference type="SMART" id="SM00822">
    <property type="entry name" value="PKS_KR"/>
    <property type="match status" value="1"/>
</dbReference>
<dbReference type="InterPro" id="IPR016036">
    <property type="entry name" value="Malonyl_transacylase_ACP-bd"/>
</dbReference>
<feature type="region of interest" description="C-terminal hotdog fold" evidence="7">
    <location>
        <begin position="1027"/>
        <end position="1173"/>
    </location>
</feature>
<dbReference type="EMBL" id="ACZI02000003">
    <property type="protein sequence ID" value="EFV14150.1"/>
    <property type="molecule type" value="Genomic_DNA"/>
</dbReference>
<keyword evidence="3" id="KW-0808">Transferase</keyword>
<dbReference type="Gene3D" id="1.10.1200.10">
    <property type="entry name" value="ACP-like"/>
    <property type="match status" value="1"/>
</dbReference>
<evidence type="ECO:0000313" key="12">
    <source>
        <dbReference type="EMBL" id="EFV14150.1"/>
    </source>
</evidence>
<dbReference type="Gene3D" id="3.40.366.10">
    <property type="entry name" value="Malonyl-Coenzyme A Acyl Carrier Protein, domain 2"/>
    <property type="match status" value="1"/>
</dbReference>
<keyword evidence="6" id="KW-0012">Acyltransferase</keyword>
<dbReference type="RefSeq" id="WP_007468559.1">
    <property type="nucleotide sequence ID" value="NZ_KI391954.1"/>
</dbReference>
<evidence type="ECO:0000259" key="11">
    <source>
        <dbReference type="PROSITE" id="PS52019"/>
    </source>
</evidence>
<name>E5XNE1_SEGRC</name>
<dbReference type="eggNOG" id="COG0604">
    <property type="taxonomic scope" value="Bacteria"/>
</dbReference>
<dbReference type="Pfam" id="PF21089">
    <property type="entry name" value="PKS_DH_N"/>
    <property type="match status" value="1"/>
</dbReference>
<keyword evidence="4" id="KW-0521">NADP</keyword>
<dbReference type="InterPro" id="IPR057326">
    <property type="entry name" value="KR_dom"/>
</dbReference>
<reference evidence="12 13" key="1">
    <citation type="journal article" date="2011" name="Stand. Genomic Sci.">
        <title>High quality draft genome sequence of Segniliparus rugosus CDC 945(T)= (ATCC BAA-974(T)).</title>
        <authorList>
            <person name="Earl A.M."/>
            <person name="Desjardins C.A."/>
            <person name="Fitzgerald M.G."/>
            <person name="Arachchi H.M."/>
            <person name="Zeng Q."/>
            <person name="Mehta T."/>
            <person name="Griggs A."/>
            <person name="Birren B.W."/>
            <person name="Toney N.C."/>
            <person name="Carr J."/>
            <person name="Posey J."/>
            <person name="Butler W.R."/>
        </authorList>
    </citation>
    <scope>NUCLEOTIDE SEQUENCE [LARGE SCALE GENOMIC DNA]</scope>
    <source>
        <strain evidence="13">ATCC BAA-974 / DSM 45345 / CCUG 50838 / CIP 108380 / JCM 13579 / CDC 945</strain>
    </source>
</reference>
<dbReference type="GO" id="GO:0016491">
    <property type="term" value="F:oxidoreductase activity"/>
    <property type="evidence" value="ECO:0007669"/>
    <property type="project" value="InterPro"/>
</dbReference>
<dbReference type="PROSITE" id="PS52019">
    <property type="entry name" value="PKS_MFAS_DH"/>
    <property type="match status" value="1"/>
</dbReference>
<dbReference type="InterPro" id="IPR036736">
    <property type="entry name" value="ACP-like_sf"/>
</dbReference>
<evidence type="ECO:0000256" key="1">
    <source>
        <dbReference type="ARBA" id="ARBA00022450"/>
    </source>
</evidence>
<dbReference type="Pfam" id="PF14765">
    <property type="entry name" value="PS-DH"/>
    <property type="match status" value="1"/>
</dbReference>
<dbReference type="InterPro" id="IPR050091">
    <property type="entry name" value="PKS_NRPS_Biosynth_Enz"/>
</dbReference>
<evidence type="ECO:0000256" key="4">
    <source>
        <dbReference type="ARBA" id="ARBA00022857"/>
    </source>
</evidence>
<evidence type="ECO:0000259" key="9">
    <source>
        <dbReference type="PROSITE" id="PS50075"/>
    </source>
</evidence>
<feature type="region of interest" description="Disordered" evidence="8">
    <location>
        <begin position="1191"/>
        <end position="1237"/>
    </location>
</feature>
<evidence type="ECO:0000313" key="13">
    <source>
        <dbReference type="Proteomes" id="UP000004816"/>
    </source>
</evidence>